<dbReference type="Proteomes" id="UP000774617">
    <property type="component" value="Unassembled WGS sequence"/>
</dbReference>
<feature type="region of interest" description="Disordered" evidence="1">
    <location>
        <begin position="30"/>
        <end position="64"/>
    </location>
</feature>
<protein>
    <submittedName>
        <fullName evidence="3">Uncharacterized protein</fullName>
    </submittedName>
</protein>
<evidence type="ECO:0000256" key="1">
    <source>
        <dbReference type="SAM" id="MobiDB-lite"/>
    </source>
</evidence>
<keyword evidence="4" id="KW-1185">Reference proteome</keyword>
<gene>
    <name evidence="3" type="ORF">B0J12DRAFT_675788</name>
</gene>
<comment type="caution">
    <text evidence="3">The sequence shown here is derived from an EMBL/GenBank/DDBJ whole genome shotgun (WGS) entry which is preliminary data.</text>
</comment>
<sequence length="105" mass="11373">MPGSLAQMLLFNIVVVTVIGEWARYKVRRCSSSSLPSSTGAMKEDLEAGEGEDENDQQQERGGKAASYAHWEFAETACGEAWRVLVVAGMAFALLVVELDYVSGV</sequence>
<name>A0ABQ8G0Q9_9PEZI</name>
<keyword evidence="2" id="KW-0732">Signal</keyword>
<feature type="compositionally biased region" description="Acidic residues" evidence="1">
    <location>
        <begin position="47"/>
        <end position="57"/>
    </location>
</feature>
<proteinExistence type="predicted"/>
<evidence type="ECO:0000313" key="3">
    <source>
        <dbReference type="EMBL" id="KAH7039500.1"/>
    </source>
</evidence>
<evidence type="ECO:0000256" key="2">
    <source>
        <dbReference type="SAM" id="SignalP"/>
    </source>
</evidence>
<feature type="signal peptide" evidence="2">
    <location>
        <begin position="1"/>
        <end position="20"/>
    </location>
</feature>
<evidence type="ECO:0000313" key="4">
    <source>
        <dbReference type="Proteomes" id="UP000774617"/>
    </source>
</evidence>
<organism evidence="3 4">
    <name type="scientific">Macrophomina phaseolina</name>
    <dbReference type="NCBI Taxonomy" id="35725"/>
    <lineage>
        <taxon>Eukaryota</taxon>
        <taxon>Fungi</taxon>
        <taxon>Dikarya</taxon>
        <taxon>Ascomycota</taxon>
        <taxon>Pezizomycotina</taxon>
        <taxon>Dothideomycetes</taxon>
        <taxon>Dothideomycetes incertae sedis</taxon>
        <taxon>Botryosphaeriales</taxon>
        <taxon>Botryosphaeriaceae</taxon>
        <taxon>Macrophomina</taxon>
    </lineage>
</organism>
<accession>A0ABQ8G0Q9</accession>
<feature type="chain" id="PRO_5045440955" evidence="2">
    <location>
        <begin position="21"/>
        <end position="105"/>
    </location>
</feature>
<reference evidence="3 4" key="1">
    <citation type="journal article" date="2021" name="Nat. Commun.">
        <title>Genetic determinants of endophytism in the Arabidopsis root mycobiome.</title>
        <authorList>
            <person name="Mesny F."/>
            <person name="Miyauchi S."/>
            <person name="Thiergart T."/>
            <person name="Pickel B."/>
            <person name="Atanasova L."/>
            <person name="Karlsson M."/>
            <person name="Huettel B."/>
            <person name="Barry K.W."/>
            <person name="Haridas S."/>
            <person name="Chen C."/>
            <person name="Bauer D."/>
            <person name="Andreopoulos W."/>
            <person name="Pangilinan J."/>
            <person name="LaButti K."/>
            <person name="Riley R."/>
            <person name="Lipzen A."/>
            <person name="Clum A."/>
            <person name="Drula E."/>
            <person name="Henrissat B."/>
            <person name="Kohler A."/>
            <person name="Grigoriev I.V."/>
            <person name="Martin F.M."/>
            <person name="Hacquard S."/>
        </authorList>
    </citation>
    <scope>NUCLEOTIDE SEQUENCE [LARGE SCALE GENOMIC DNA]</scope>
    <source>
        <strain evidence="3 4">MPI-SDFR-AT-0080</strain>
    </source>
</reference>
<dbReference type="EMBL" id="JAGTJR010000029">
    <property type="protein sequence ID" value="KAH7039500.1"/>
    <property type="molecule type" value="Genomic_DNA"/>
</dbReference>